<dbReference type="EMBL" id="OZ034838">
    <property type="protein sequence ID" value="CAL1678831.1"/>
    <property type="molecule type" value="Genomic_DNA"/>
</dbReference>
<proteinExistence type="predicted"/>
<dbReference type="AlphaFoldDB" id="A0AAV2NF79"/>
<accession>A0AAV2NF79</accession>
<organism evidence="1 2">
    <name type="scientific">Lasius platythorax</name>
    <dbReference type="NCBI Taxonomy" id="488582"/>
    <lineage>
        <taxon>Eukaryota</taxon>
        <taxon>Metazoa</taxon>
        <taxon>Ecdysozoa</taxon>
        <taxon>Arthropoda</taxon>
        <taxon>Hexapoda</taxon>
        <taxon>Insecta</taxon>
        <taxon>Pterygota</taxon>
        <taxon>Neoptera</taxon>
        <taxon>Endopterygota</taxon>
        <taxon>Hymenoptera</taxon>
        <taxon>Apocrita</taxon>
        <taxon>Aculeata</taxon>
        <taxon>Formicoidea</taxon>
        <taxon>Formicidae</taxon>
        <taxon>Formicinae</taxon>
        <taxon>Lasius</taxon>
        <taxon>Lasius</taxon>
    </lineage>
</organism>
<protein>
    <submittedName>
        <fullName evidence="1">Uncharacterized protein</fullName>
    </submittedName>
</protein>
<gene>
    <name evidence="1" type="ORF">LPLAT_LOCUS4616</name>
</gene>
<evidence type="ECO:0000313" key="1">
    <source>
        <dbReference type="EMBL" id="CAL1678831.1"/>
    </source>
</evidence>
<dbReference type="Proteomes" id="UP001497644">
    <property type="component" value="Chromosome 15"/>
</dbReference>
<name>A0AAV2NF79_9HYME</name>
<reference evidence="1" key="1">
    <citation type="submission" date="2024-04" db="EMBL/GenBank/DDBJ databases">
        <authorList>
            <consortium name="Molecular Ecology Group"/>
        </authorList>
    </citation>
    <scope>NUCLEOTIDE SEQUENCE</scope>
</reference>
<keyword evidence="2" id="KW-1185">Reference proteome</keyword>
<sequence>MRNDAKFYERILDAIRELISPMMMSYIKIKGFVNIESCKYERMCRRYLRGELEDLWGDSEWVKETVPPEVLDDIFCLRRLFGMKPYEEIIPWGSEDWNDIIELPTKRLRIEC</sequence>
<evidence type="ECO:0000313" key="2">
    <source>
        <dbReference type="Proteomes" id="UP001497644"/>
    </source>
</evidence>